<reference evidence="1" key="1">
    <citation type="submission" date="2013-12" db="EMBL/GenBank/DDBJ databases">
        <authorList>
            <person name="Genoscope - CEA"/>
        </authorList>
    </citation>
    <scope>NUCLEOTIDE SEQUENCE</scope>
    <source>
        <strain evidence="1">CBS 1993</strain>
    </source>
</reference>
<sequence>MWSSYEERAVRGRMLPRIFAVLLYPIKYHRNKNPGSRKPWNGSIFGVPILGRFISFKRWISFRKNLKLSNARSIFEARCPDFSKDDDSRMGWKKMDFVGHLLICALLL</sequence>
<evidence type="ECO:0000313" key="1">
    <source>
        <dbReference type="EMBL" id="CDK26852.1"/>
    </source>
</evidence>
<organism evidence="1 2">
    <name type="scientific">Kuraishia capsulata CBS 1993</name>
    <dbReference type="NCBI Taxonomy" id="1382522"/>
    <lineage>
        <taxon>Eukaryota</taxon>
        <taxon>Fungi</taxon>
        <taxon>Dikarya</taxon>
        <taxon>Ascomycota</taxon>
        <taxon>Saccharomycotina</taxon>
        <taxon>Pichiomycetes</taxon>
        <taxon>Pichiales</taxon>
        <taxon>Pichiaceae</taxon>
        <taxon>Kuraishia</taxon>
    </lineage>
</organism>
<reference evidence="1" key="2">
    <citation type="submission" date="2014-02" db="EMBL/GenBank/DDBJ databases">
        <title>Complete DNA sequence of /Kuraishia capsulata/ illustrates novel genomic features among budding yeasts (/Saccharomycotina/).</title>
        <authorList>
            <person name="Morales L."/>
            <person name="Noel B."/>
            <person name="Porcel B."/>
            <person name="Marcet-Houben M."/>
            <person name="Hullo M-F."/>
            <person name="Sacerdot C."/>
            <person name="Tekaia F."/>
            <person name="Leh-Louis V."/>
            <person name="Despons L."/>
            <person name="Khanna V."/>
            <person name="Aury J-M."/>
            <person name="Barbe V."/>
            <person name="Couloux A."/>
            <person name="Labadie K."/>
            <person name="Pelletier E."/>
            <person name="Souciet J-L."/>
            <person name="Boekhout T."/>
            <person name="Gabaldon T."/>
            <person name="Wincker P."/>
            <person name="Dujon B."/>
        </authorList>
    </citation>
    <scope>NUCLEOTIDE SEQUENCE</scope>
    <source>
        <strain evidence="1">CBS 1993</strain>
    </source>
</reference>
<gene>
    <name evidence="1" type="ORF">KUCA_T00002826001</name>
</gene>
<dbReference type="HOGENOM" id="CLU_2197368_0_0_1"/>
<dbReference type="RefSeq" id="XP_022458849.1">
    <property type="nucleotide sequence ID" value="XM_022603111.1"/>
</dbReference>
<accession>W6MP47</accession>
<dbReference type="EMBL" id="HG793127">
    <property type="protein sequence ID" value="CDK26852.1"/>
    <property type="molecule type" value="Genomic_DNA"/>
</dbReference>
<dbReference type="Proteomes" id="UP000019384">
    <property type="component" value="Unassembled WGS sequence"/>
</dbReference>
<proteinExistence type="predicted"/>
<protein>
    <submittedName>
        <fullName evidence="1">Uncharacterized protein</fullName>
    </submittedName>
</protein>
<dbReference type="GeneID" id="34520237"/>
<dbReference type="AlphaFoldDB" id="W6MP47"/>
<evidence type="ECO:0000313" key="2">
    <source>
        <dbReference type="Proteomes" id="UP000019384"/>
    </source>
</evidence>
<keyword evidence="2" id="KW-1185">Reference proteome</keyword>
<name>W6MP47_9ASCO</name>